<dbReference type="EMBL" id="CP001778">
    <property type="protein sequence ID" value="ADD40349.1"/>
    <property type="molecule type" value="Genomic_DNA"/>
</dbReference>
<dbReference type="Proteomes" id="UP000000844">
    <property type="component" value="Chromosome"/>
</dbReference>
<evidence type="ECO:0000313" key="1">
    <source>
        <dbReference type="EMBL" id="ADD40349.1"/>
    </source>
</evidence>
<accession>D3Q6V0</accession>
<dbReference type="KEGG" id="sna:Snas_0635"/>
<reference evidence="1 2" key="1">
    <citation type="journal article" date="2009" name="Stand. Genomic Sci.">
        <title>Complete genome sequence of Stackebrandtia nassauensis type strain (LLR-40K-21).</title>
        <authorList>
            <person name="Munk C."/>
            <person name="Lapidus A."/>
            <person name="Copeland A."/>
            <person name="Jando M."/>
            <person name="Mayilraj S."/>
            <person name="Glavina Del Rio T."/>
            <person name="Nolan M."/>
            <person name="Chen F."/>
            <person name="Lucas S."/>
            <person name="Tice H."/>
            <person name="Cheng J.F."/>
            <person name="Han C."/>
            <person name="Detter J.C."/>
            <person name="Bruce D."/>
            <person name="Goodwin L."/>
            <person name="Chain P."/>
            <person name="Pitluck S."/>
            <person name="Goker M."/>
            <person name="Ovchinikova G."/>
            <person name="Pati A."/>
            <person name="Ivanova N."/>
            <person name="Mavromatis K."/>
            <person name="Chen A."/>
            <person name="Palaniappan K."/>
            <person name="Land M."/>
            <person name="Hauser L."/>
            <person name="Chang Y.J."/>
            <person name="Jeffries C.D."/>
            <person name="Bristow J."/>
            <person name="Eisen J.A."/>
            <person name="Markowitz V."/>
            <person name="Hugenholtz P."/>
            <person name="Kyrpides N.C."/>
            <person name="Klenk H.P."/>
        </authorList>
    </citation>
    <scope>NUCLEOTIDE SEQUENCE [LARGE SCALE GENOMIC DNA]</scope>
    <source>
        <strain evidence="2">DSM 44728 / CIP 108903 / NRRL B-16338 / NBRC 102104 / LLR-40K-21</strain>
    </source>
</reference>
<gene>
    <name evidence="1" type="ordered locus">Snas_0635</name>
</gene>
<sequence>MTVIDRPLHTRLTPPTHDDDLRVDVYRPAQRIRVDTLFWHHRSPFAGTQEQLDELRHDADNRAAARAAKRAQAELIDYLNTLTRPRPKPRPSVFDVHRPAIRRLRTIVHVGLVPMLWAITTCACGERWPCNSVKQHLRKHLGWTIDITDELKRITRRLPKPETRVKRWWRKLRTHRHDRSPAGVGGSQPTTGR</sequence>
<dbReference type="AlphaFoldDB" id="D3Q6V0"/>
<organism evidence="1 2">
    <name type="scientific">Stackebrandtia nassauensis (strain DSM 44728 / CIP 108903 / NRRL B-16338 / NBRC 102104 / LLR-40K-21)</name>
    <dbReference type="NCBI Taxonomy" id="446470"/>
    <lineage>
        <taxon>Bacteria</taxon>
        <taxon>Bacillati</taxon>
        <taxon>Actinomycetota</taxon>
        <taxon>Actinomycetes</taxon>
        <taxon>Glycomycetales</taxon>
        <taxon>Glycomycetaceae</taxon>
        <taxon>Stackebrandtia</taxon>
    </lineage>
</organism>
<name>D3Q6V0_STANL</name>
<dbReference type="STRING" id="446470.Snas_0635"/>
<protein>
    <submittedName>
        <fullName evidence="1">Uncharacterized protein</fullName>
    </submittedName>
</protein>
<proteinExistence type="predicted"/>
<evidence type="ECO:0000313" key="2">
    <source>
        <dbReference type="Proteomes" id="UP000000844"/>
    </source>
</evidence>
<dbReference type="HOGENOM" id="CLU_1407984_0_0_11"/>
<keyword evidence="2" id="KW-1185">Reference proteome</keyword>